<dbReference type="InterPro" id="IPR011598">
    <property type="entry name" value="bHLH_dom"/>
</dbReference>
<reference evidence="6" key="1">
    <citation type="submission" date="2024-10" db="EMBL/GenBank/DDBJ databases">
        <authorList>
            <person name="Ryan C."/>
        </authorList>
    </citation>
    <scope>NUCLEOTIDE SEQUENCE [LARGE SCALE GENOMIC DNA]</scope>
</reference>
<sequence>MADPFFYFGHDAAAAADEDYLMSLGLILPPAPAPPAVVALPAGSAFEAYQRRRAAALPEPSLMGLRGQHDNNDNSGGGANVHRRMFGYLARIVQHDAAAGAAGPAHQAAPVDEAAALAASSPAPRSSSSSRFRHITRERLRRERLSQGFADLHALLPPGASSKGAKNDIVGAAAGYIRELEGRKERLRARNQELLERAATGRRMGGARNAAAGGGGGDMAVVKVRAESGDHATAVDAFEAVLRRLKAMGELRVTAIRSCFCAAGGMWMDVGVEGQVSTREVDKAITNALTELAGNELGRQDTRSCKPSFSCKVESGVPMG</sequence>
<dbReference type="PROSITE" id="PS50888">
    <property type="entry name" value="BHLH"/>
    <property type="match status" value="1"/>
</dbReference>
<organism evidence="6 7">
    <name type="scientific">Urochloa decumbens</name>
    <dbReference type="NCBI Taxonomy" id="240449"/>
    <lineage>
        <taxon>Eukaryota</taxon>
        <taxon>Viridiplantae</taxon>
        <taxon>Streptophyta</taxon>
        <taxon>Embryophyta</taxon>
        <taxon>Tracheophyta</taxon>
        <taxon>Spermatophyta</taxon>
        <taxon>Magnoliopsida</taxon>
        <taxon>Liliopsida</taxon>
        <taxon>Poales</taxon>
        <taxon>Poaceae</taxon>
        <taxon>PACMAD clade</taxon>
        <taxon>Panicoideae</taxon>
        <taxon>Panicodae</taxon>
        <taxon>Paniceae</taxon>
        <taxon>Melinidinae</taxon>
        <taxon>Urochloa</taxon>
    </lineage>
</organism>
<evidence type="ECO:0000313" key="6">
    <source>
        <dbReference type="EMBL" id="CAL4961116.1"/>
    </source>
</evidence>
<dbReference type="PANTHER" id="PTHR46665:SF7">
    <property type="entry name" value="OS01G0773800 PROTEIN"/>
    <property type="match status" value="1"/>
</dbReference>
<protein>
    <recommendedName>
        <fullName evidence="5">BHLH domain-containing protein</fullName>
    </recommendedName>
</protein>
<evidence type="ECO:0000256" key="3">
    <source>
        <dbReference type="ARBA" id="ARBA00023163"/>
    </source>
</evidence>
<dbReference type="Pfam" id="PF00010">
    <property type="entry name" value="HLH"/>
    <property type="match status" value="1"/>
</dbReference>
<dbReference type="InterPro" id="IPR044658">
    <property type="entry name" value="bHLH92/bHLH041-like"/>
</dbReference>
<gene>
    <name evidence="6" type="ORF">URODEC1_LOCUS44823</name>
</gene>
<dbReference type="EMBL" id="OZ075129">
    <property type="protein sequence ID" value="CAL4961116.1"/>
    <property type="molecule type" value="Genomic_DNA"/>
</dbReference>
<dbReference type="Gene3D" id="4.10.280.10">
    <property type="entry name" value="Helix-loop-helix DNA-binding domain"/>
    <property type="match status" value="1"/>
</dbReference>
<evidence type="ECO:0000256" key="1">
    <source>
        <dbReference type="ARBA" id="ARBA00005510"/>
    </source>
</evidence>
<keyword evidence="7" id="KW-1185">Reference proteome</keyword>
<dbReference type="InterPro" id="IPR036638">
    <property type="entry name" value="HLH_DNA-bd_sf"/>
</dbReference>
<comment type="similarity">
    <text evidence="1">Belongs to the bHLH protein family.</text>
</comment>
<accession>A0ABC8ZHI0</accession>
<dbReference type="Proteomes" id="UP001497457">
    <property type="component" value="Chromosome 19rd"/>
</dbReference>
<dbReference type="SUPFAM" id="SSF47459">
    <property type="entry name" value="HLH, helix-loop-helix DNA-binding domain"/>
    <property type="match status" value="1"/>
</dbReference>
<evidence type="ECO:0000256" key="2">
    <source>
        <dbReference type="ARBA" id="ARBA00023015"/>
    </source>
</evidence>
<keyword evidence="3" id="KW-0804">Transcription</keyword>
<dbReference type="SMART" id="SM00353">
    <property type="entry name" value="HLH"/>
    <property type="match status" value="1"/>
</dbReference>
<evidence type="ECO:0000313" key="7">
    <source>
        <dbReference type="Proteomes" id="UP001497457"/>
    </source>
</evidence>
<name>A0ABC8ZHI0_9POAL</name>
<keyword evidence="2" id="KW-0805">Transcription regulation</keyword>
<dbReference type="AlphaFoldDB" id="A0ABC8ZHI0"/>
<evidence type="ECO:0000259" key="5">
    <source>
        <dbReference type="PROSITE" id="PS50888"/>
    </source>
</evidence>
<dbReference type="PANTHER" id="PTHR46665">
    <property type="entry name" value="TRANSCRIPTION FACTOR BHLH041-RELATED-RELATED"/>
    <property type="match status" value="1"/>
</dbReference>
<feature type="region of interest" description="Disordered" evidence="4">
    <location>
        <begin position="113"/>
        <end position="134"/>
    </location>
</feature>
<feature type="compositionally biased region" description="Low complexity" evidence="4">
    <location>
        <begin position="113"/>
        <end position="130"/>
    </location>
</feature>
<feature type="domain" description="BHLH" evidence="5">
    <location>
        <begin position="129"/>
        <end position="180"/>
    </location>
</feature>
<evidence type="ECO:0000256" key="4">
    <source>
        <dbReference type="SAM" id="MobiDB-lite"/>
    </source>
</evidence>
<proteinExistence type="inferred from homology"/>